<evidence type="ECO:0000256" key="1">
    <source>
        <dbReference type="SAM" id="MobiDB-lite"/>
    </source>
</evidence>
<gene>
    <name evidence="2" type="ORF">PGLA2088_LOCUS44413</name>
</gene>
<dbReference type="Proteomes" id="UP000626109">
    <property type="component" value="Unassembled WGS sequence"/>
</dbReference>
<proteinExistence type="predicted"/>
<protein>
    <submittedName>
        <fullName evidence="2">Uncharacterized protein</fullName>
    </submittedName>
</protein>
<feature type="region of interest" description="Disordered" evidence="1">
    <location>
        <begin position="1"/>
        <end position="34"/>
    </location>
</feature>
<organism evidence="2 3">
    <name type="scientific">Polarella glacialis</name>
    <name type="common">Dinoflagellate</name>
    <dbReference type="NCBI Taxonomy" id="89957"/>
    <lineage>
        <taxon>Eukaryota</taxon>
        <taxon>Sar</taxon>
        <taxon>Alveolata</taxon>
        <taxon>Dinophyceae</taxon>
        <taxon>Suessiales</taxon>
        <taxon>Suessiaceae</taxon>
        <taxon>Polarella</taxon>
    </lineage>
</organism>
<dbReference type="SUPFAM" id="SSF58100">
    <property type="entry name" value="Bacterial hemolysins"/>
    <property type="match status" value="1"/>
</dbReference>
<comment type="caution">
    <text evidence="2">The sequence shown here is derived from an EMBL/GenBank/DDBJ whole genome shotgun (WGS) entry which is preliminary data.</text>
</comment>
<evidence type="ECO:0000313" key="3">
    <source>
        <dbReference type="Proteomes" id="UP000626109"/>
    </source>
</evidence>
<dbReference type="AlphaFoldDB" id="A0A813LF24"/>
<evidence type="ECO:0000313" key="2">
    <source>
        <dbReference type="EMBL" id="CAE8726220.1"/>
    </source>
</evidence>
<reference evidence="2" key="1">
    <citation type="submission" date="2021-02" db="EMBL/GenBank/DDBJ databases">
        <authorList>
            <person name="Dougan E. K."/>
            <person name="Rhodes N."/>
            <person name="Thang M."/>
            <person name="Chan C."/>
        </authorList>
    </citation>
    <scope>NUCLEOTIDE SEQUENCE</scope>
</reference>
<accession>A0A813LF24</accession>
<feature type="region of interest" description="Disordered" evidence="1">
    <location>
        <begin position="571"/>
        <end position="615"/>
    </location>
</feature>
<name>A0A813LF24_POLGL</name>
<sequence>MATRLSPPVSPGGGRKSAESSASSGTHFGSRPLTPSEYAHAQALVTATLARQYKPTDNDHSEHEIQLADFEVKIRQYILDLLQPTIRRTAALEHEFTAVQEDVAIKSAQIAELMRVSSRVEQQMSTVDGFRAELSRFDAERRQWQAEATEGLATMKQDQDAFRYQMERQDASIHSAHRTVDRIAGELGRIQEVADGLRAHTDKRLGAHNNTLNTFKTELEVKLVSLESRHNKLCDDLWGEETGLAKLTHDLDKTNEIVNTMTADLHLMRHDKASISQLQAIQEEVNTFTNEANANVNTLKQTVDRMMNDLKEHFRTATNTVAAHNAAMLQEVRSAYQDELKEVHTIRAVVTDFMTREKQDRTRIEDSLCQSQVQTEQLVQQVTMEVEEVGRQRRRDRNTSEVEIKQLQHALENVQGSSEEVASSLEHLSGVIWTIVQCERAASALDQQDNDDRGKVALMGYKAEGGKDKAAAKMPAAPIMSVDQRCLSCSGKANTVLAGFKMACLQYTPGPVHFARKFYNRNDLLDLRGKLLLQAHDSLQNGPVSFHKTDYFESKPAGIPSGGNVADLLAAAKSPSPPLAKAEDSERPRSRNSTPRLGSPHVMPPLPARTLHASR</sequence>
<dbReference type="EMBL" id="CAJNNW010035191">
    <property type="protein sequence ID" value="CAE8726220.1"/>
    <property type="molecule type" value="Genomic_DNA"/>
</dbReference>